<dbReference type="Gene3D" id="2.160.20.10">
    <property type="entry name" value="Single-stranded right-handed beta-helix, Pectin lyase-like"/>
    <property type="match status" value="1"/>
</dbReference>
<dbReference type="AlphaFoldDB" id="X0VJ29"/>
<feature type="non-terminal residue" evidence="1">
    <location>
        <position position="1"/>
    </location>
</feature>
<proteinExistence type="predicted"/>
<feature type="non-terminal residue" evidence="1">
    <location>
        <position position="259"/>
    </location>
</feature>
<gene>
    <name evidence="1" type="ORF">S01H1_52717</name>
</gene>
<comment type="caution">
    <text evidence="1">The sequence shown here is derived from an EMBL/GenBank/DDBJ whole genome shotgun (WGS) entry which is preliminary data.</text>
</comment>
<evidence type="ECO:0008006" key="2">
    <source>
        <dbReference type="Google" id="ProtNLM"/>
    </source>
</evidence>
<organism evidence="1">
    <name type="scientific">marine sediment metagenome</name>
    <dbReference type="NCBI Taxonomy" id="412755"/>
    <lineage>
        <taxon>unclassified sequences</taxon>
        <taxon>metagenomes</taxon>
        <taxon>ecological metagenomes</taxon>
    </lineage>
</organism>
<name>X0VJ29_9ZZZZ</name>
<accession>X0VJ29</accession>
<protein>
    <recommendedName>
        <fullName evidence="2">DUF1565 domain-containing protein</fullName>
    </recommendedName>
</protein>
<dbReference type="InterPro" id="IPR012334">
    <property type="entry name" value="Pectin_lyas_fold"/>
</dbReference>
<evidence type="ECO:0000313" key="1">
    <source>
        <dbReference type="EMBL" id="GAG18304.1"/>
    </source>
</evidence>
<sequence>DGNTGKSWGTGRAFLTIAAAVSAASTGEAIEIGPGTYSEKVDASGVAALLIKGAGVQKTIITTTSGPTLTVAAGSTVEHLSVIATVGNAAMDSSSADNVTVRWCYLSGINDGMYALQADNFVIENCRVISATDAFQIGRGQNVLARNCLFETIPGGIGSNTVVAQGATGVFENCIISVRYTGAGAHVIAVNAVDDSSNSLVCALHLINCQIIATNSKAFNATGVRFSGSASLHGHVKMTGGGIYTSAGGTALDLVNVSG</sequence>
<reference evidence="1" key="1">
    <citation type="journal article" date="2014" name="Front. Microbiol.">
        <title>High frequency of phylogenetically diverse reductive dehalogenase-homologous genes in deep subseafloor sedimentary metagenomes.</title>
        <authorList>
            <person name="Kawai M."/>
            <person name="Futagami T."/>
            <person name="Toyoda A."/>
            <person name="Takaki Y."/>
            <person name="Nishi S."/>
            <person name="Hori S."/>
            <person name="Arai W."/>
            <person name="Tsubouchi T."/>
            <person name="Morono Y."/>
            <person name="Uchiyama I."/>
            <person name="Ito T."/>
            <person name="Fujiyama A."/>
            <person name="Inagaki F."/>
            <person name="Takami H."/>
        </authorList>
    </citation>
    <scope>NUCLEOTIDE SEQUENCE</scope>
    <source>
        <strain evidence="1">Expedition CK06-06</strain>
    </source>
</reference>
<dbReference type="InterPro" id="IPR011050">
    <property type="entry name" value="Pectin_lyase_fold/virulence"/>
</dbReference>
<dbReference type="SUPFAM" id="SSF51126">
    <property type="entry name" value="Pectin lyase-like"/>
    <property type="match status" value="1"/>
</dbReference>
<dbReference type="EMBL" id="BARS01034090">
    <property type="protein sequence ID" value="GAG18304.1"/>
    <property type="molecule type" value="Genomic_DNA"/>
</dbReference>